<dbReference type="InterPro" id="IPR041664">
    <property type="entry name" value="AAA_16"/>
</dbReference>
<evidence type="ECO:0000313" key="4">
    <source>
        <dbReference type="EMBL" id="MEN1947969.1"/>
    </source>
</evidence>
<dbReference type="Pfam" id="PF13191">
    <property type="entry name" value="AAA_16"/>
    <property type="match status" value="1"/>
</dbReference>
<gene>
    <name evidence="4" type="ORF">WJX64_15530</name>
</gene>
<dbReference type="SUPFAM" id="SSF46894">
    <property type="entry name" value="C-terminal effector domain of the bipartite response regulators"/>
    <property type="match status" value="1"/>
</dbReference>
<comment type="caution">
    <text evidence="4">The sequence shown here is derived from an EMBL/GenBank/DDBJ whole genome shotgun (WGS) entry which is preliminary data.</text>
</comment>
<dbReference type="PRINTS" id="PR00038">
    <property type="entry name" value="HTHLUXR"/>
</dbReference>
<dbReference type="SUPFAM" id="SSF52540">
    <property type="entry name" value="P-loop containing nucleoside triphosphate hydrolases"/>
    <property type="match status" value="1"/>
</dbReference>
<protein>
    <submittedName>
        <fullName evidence="4">AAA family ATPase</fullName>
    </submittedName>
</protein>
<sequence>MREWSAPSPPPRWSTSDQPPFVARREEFAALETAWADAVAGAGRAVFISGEPGAGKSRLVGEVCTHLHADGAAVLFGSCIQELGAPLDPFDEPIRELLPVFRGGDSPLADSVTLLDGVIGRSTDGGTAPLIGQDRLYDAVIDVVQAAAEMHPLVLVLDDLHWADPTAIGLLTRLVERSAAAPILILGTLRDVPPDRSDPLTDALARLRHLDGVARLELEPFTTDEIVDYVGRRNGLSGPHARASAEVIRQLTGGNAFLVRETWRRVVEAEHQGGMRVITMPDTTREILRPRFATLEPRHLAVLEVAAVLGLEFDLAEILAISEVPEEVTLAAIDAAAMVGLLEVPRAPEEPHRFPHTIARQAVVDQVSGARLLGLHARIAQTLEADFPTAQLLVQRLAHHFAAARALGFGDRAVTYLTKSAEIASRLIAHEDAARLFERAAEIAGDPDERDLLTLRAARSWVATADFARARELCELVIERGGARISLEAAIGHEDASWRPGLQGHRSVELLRSALESVPNDEGDPLYVLGLSSLARAMAFTGSTDDAERLGDRAINLARRLDDQKLLALTLRTSLAPNRPRAAADRLARSAELVARARPLHDDLYIGSLYLRSGACYVAGDRIGMDEAERGLIEESRQLGAYWRYWVESARLGRVFIEGRLGDAEVSCRRIRDAEAVFKSDSTSGANALQSYMVRRESGRLDSIRHLVTGEESPTSRWAPGLLALYTELEMAEPARRVLGWLLDHDDALAHASSNWPARLVFMVEAALWLRDADIATALRPWMEEYSRLNLMSGYFVAVFGAADRYLGEIDSLCATDGALELLEAALVLDENTGADLHVAQTLAAMAVHLRGQPSASRRAEQLADRARGLAEPAGMERVLRSLNREFSPDAGIPSGGMSPRELEVIRLIAEGRSNREIAGHLVISEHTAANHVRSILTKIGATNRTQAAMYAHDRGLLRQEGQ</sequence>
<accession>A0ABU9W7I8</accession>
<dbReference type="InterPro" id="IPR027417">
    <property type="entry name" value="P-loop_NTPase"/>
</dbReference>
<evidence type="ECO:0000256" key="1">
    <source>
        <dbReference type="ARBA" id="ARBA00022741"/>
    </source>
</evidence>
<dbReference type="Gene3D" id="1.10.10.10">
    <property type="entry name" value="Winged helix-like DNA-binding domain superfamily/Winged helix DNA-binding domain"/>
    <property type="match status" value="1"/>
</dbReference>
<evidence type="ECO:0000259" key="3">
    <source>
        <dbReference type="PROSITE" id="PS50043"/>
    </source>
</evidence>
<dbReference type="SMART" id="SM00421">
    <property type="entry name" value="HTH_LUXR"/>
    <property type="match status" value="1"/>
</dbReference>
<keyword evidence="1" id="KW-0547">Nucleotide-binding</keyword>
<dbReference type="InterPro" id="IPR000792">
    <property type="entry name" value="Tscrpt_reg_LuxR_C"/>
</dbReference>
<dbReference type="PANTHER" id="PTHR16305">
    <property type="entry name" value="TESTICULAR SOLUBLE ADENYLYL CYCLASE"/>
    <property type="match status" value="1"/>
</dbReference>
<feature type="domain" description="HTH luxR-type" evidence="3">
    <location>
        <begin position="891"/>
        <end position="956"/>
    </location>
</feature>
<reference evidence="4 5" key="1">
    <citation type="submission" date="2024-03" db="EMBL/GenBank/DDBJ databases">
        <title>YIM 134122 draft genome.</title>
        <authorList>
            <person name="Zuo S."/>
            <person name="Xiong L."/>
        </authorList>
    </citation>
    <scope>NUCLEOTIDE SEQUENCE [LARGE SCALE GENOMIC DNA]</scope>
    <source>
        <strain evidence="4 5">YIM 134122</strain>
    </source>
</reference>
<keyword evidence="2" id="KW-0067">ATP-binding</keyword>
<dbReference type="RefSeq" id="WP_342115756.1">
    <property type="nucleotide sequence ID" value="NZ_JBCAUN010000003.1"/>
</dbReference>
<dbReference type="Gene3D" id="3.40.50.300">
    <property type="entry name" value="P-loop containing nucleotide triphosphate hydrolases"/>
    <property type="match status" value="1"/>
</dbReference>
<dbReference type="InterPro" id="IPR036388">
    <property type="entry name" value="WH-like_DNA-bd_sf"/>
</dbReference>
<dbReference type="EMBL" id="JBCLVG010000003">
    <property type="protein sequence ID" value="MEN1947969.1"/>
    <property type="molecule type" value="Genomic_DNA"/>
</dbReference>
<keyword evidence="5" id="KW-1185">Reference proteome</keyword>
<dbReference type="InterPro" id="IPR016032">
    <property type="entry name" value="Sig_transdc_resp-reg_C-effctor"/>
</dbReference>
<dbReference type="Pfam" id="PF00196">
    <property type="entry name" value="GerE"/>
    <property type="match status" value="1"/>
</dbReference>
<dbReference type="PANTHER" id="PTHR16305:SF28">
    <property type="entry name" value="GUANYLATE CYCLASE DOMAIN-CONTAINING PROTEIN"/>
    <property type="match status" value="1"/>
</dbReference>
<name>A0ABU9W7I8_9MICO</name>
<organism evidence="4 5">
    <name type="scientific">Leifsonia stereocauli</name>
    <dbReference type="NCBI Taxonomy" id="3134136"/>
    <lineage>
        <taxon>Bacteria</taxon>
        <taxon>Bacillati</taxon>
        <taxon>Actinomycetota</taxon>
        <taxon>Actinomycetes</taxon>
        <taxon>Micrococcales</taxon>
        <taxon>Microbacteriaceae</taxon>
        <taxon>Leifsonia</taxon>
    </lineage>
</organism>
<evidence type="ECO:0000313" key="5">
    <source>
        <dbReference type="Proteomes" id="UP001425155"/>
    </source>
</evidence>
<evidence type="ECO:0000256" key="2">
    <source>
        <dbReference type="ARBA" id="ARBA00022840"/>
    </source>
</evidence>
<dbReference type="CDD" id="cd06170">
    <property type="entry name" value="LuxR_C_like"/>
    <property type="match status" value="1"/>
</dbReference>
<proteinExistence type="predicted"/>
<dbReference type="Proteomes" id="UP001425155">
    <property type="component" value="Unassembled WGS sequence"/>
</dbReference>
<dbReference type="PROSITE" id="PS50043">
    <property type="entry name" value="HTH_LUXR_2"/>
    <property type="match status" value="1"/>
</dbReference>